<evidence type="ECO:0000256" key="8">
    <source>
        <dbReference type="ARBA" id="ARBA00022723"/>
    </source>
</evidence>
<protein>
    <recommendedName>
        <fullName evidence="6">isopentenyl-diphosphate Delta-isomerase</fullName>
        <ecNumber evidence="6">5.3.3.2</ecNumber>
    </recommendedName>
</protein>
<dbReference type="HOGENOM" id="CLU_060552_0_1_1"/>
<evidence type="ECO:0000256" key="10">
    <source>
        <dbReference type="ARBA" id="ARBA00022842"/>
    </source>
</evidence>
<dbReference type="PhylomeDB" id="B3RQV5"/>
<keyword evidence="9" id="KW-0152">Cholesterol biosynthesis</keyword>
<dbReference type="InterPro" id="IPR000086">
    <property type="entry name" value="NUDIX_hydrolase_dom"/>
</dbReference>
<keyword evidence="10" id="KW-0460">Magnesium</keyword>
<dbReference type="GO" id="GO:0009240">
    <property type="term" value="P:isopentenyl diphosphate biosynthetic process"/>
    <property type="evidence" value="ECO:0000318"/>
    <property type="project" value="GO_Central"/>
</dbReference>
<dbReference type="EC" id="5.3.3.2" evidence="6"/>
<dbReference type="CTD" id="6751980"/>
<dbReference type="GO" id="GO:0006695">
    <property type="term" value="P:cholesterol biosynthetic process"/>
    <property type="evidence" value="ECO:0007669"/>
    <property type="project" value="UniProtKB-KW"/>
</dbReference>
<dbReference type="UniPathway" id="UPA00059">
    <property type="reaction ID" value="UER00104"/>
</dbReference>
<keyword evidence="9" id="KW-1207">Sterol metabolism</keyword>
<evidence type="ECO:0000256" key="1">
    <source>
        <dbReference type="ARBA" id="ARBA00000374"/>
    </source>
</evidence>
<dbReference type="KEGG" id="tad:TRIADDRAFT_22592"/>
<comment type="cofactor">
    <cofactor evidence="2">
        <name>Mg(2+)</name>
        <dbReference type="ChEBI" id="CHEBI:18420"/>
    </cofactor>
</comment>
<dbReference type="CDD" id="cd02885">
    <property type="entry name" value="NUDIX_IPP_Isomerase"/>
    <property type="match status" value="1"/>
</dbReference>
<evidence type="ECO:0000256" key="13">
    <source>
        <dbReference type="ARBA" id="ARBA00023229"/>
    </source>
</evidence>
<comment type="pathway">
    <text evidence="4">Isoprenoid biosynthesis; dimethylallyl diphosphate biosynthesis; dimethylallyl diphosphate from isopentenyl diphosphate: step 1/1.</text>
</comment>
<dbReference type="NCBIfam" id="TIGR02150">
    <property type="entry name" value="IPP_isom_1"/>
    <property type="match status" value="1"/>
</dbReference>
<dbReference type="RefSeq" id="XP_002110767.1">
    <property type="nucleotide sequence ID" value="XM_002110731.1"/>
</dbReference>
<sequence>MTKEHQLESLDSEQVKLLEEECIVVNAEDEVIGHDSKRKCHLNENISQGLLHRAFSCFLFNSKGELLLQQRSMAKITFPGYFTNTCCSHPLYCPNELEKENFMGVKRAAQRKLFHELGIKAEQVPLDDFRFLTRIHYKAKSNETWGEHEIDYILFIQRDVEVDMQPNEVMSYRYVSKEELKEILDTADANNIVITPWFRLIAKSFLFKWWDILDSLQTQVDEHTIHRMFEDY</sequence>
<dbReference type="Proteomes" id="UP000009022">
    <property type="component" value="Unassembled WGS sequence"/>
</dbReference>
<dbReference type="GeneID" id="6751980"/>
<evidence type="ECO:0000256" key="3">
    <source>
        <dbReference type="ARBA" id="ARBA00003951"/>
    </source>
</evidence>
<dbReference type="FunCoup" id="B3RQV5">
    <property type="interactions" value="1584"/>
</dbReference>
<evidence type="ECO:0000256" key="2">
    <source>
        <dbReference type="ARBA" id="ARBA00001946"/>
    </source>
</evidence>
<dbReference type="PIRSF" id="PIRSF018427">
    <property type="entry name" value="Isopntndiph_ism"/>
    <property type="match status" value="1"/>
</dbReference>
<dbReference type="OrthoDB" id="510307at2759"/>
<dbReference type="STRING" id="10228.B3RQV5"/>
<reference evidence="16 17" key="1">
    <citation type="journal article" date="2008" name="Nature">
        <title>The Trichoplax genome and the nature of placozoans.</title>
        <authorList>
            <person name="Srivastava M."/>
            <person name="Begovic E."/>
            <person name="Chapman J."/>
            <person name="Putnam N.H."/>
            <person name="Hellsten U."/>
            <person name="Kawashima T."/>
            <person name="Kuo A."/>
            <person name="Mitros T."/>
            <person name="Salamov A."/>
            <person name="Carpenter M.L."/>
            <person name="Signorovitch A.Y."/>
            <person name="Moreno M.A."/>
            <person name="Kamm K."/>
            <person name="Grimwood J."/>
            <person name="Schmutz J."/>
            <person name="Shapiro H."/>
            <person name="Grigoriev I.V."/>
            <person name="Buss L.W."/>
            <person name="Schierwater B."/>
            <person name="Dellaporta S.L."/>
            <person name="Rokhsar D.S."/>
        </authorList>
    </citation>
    <scope>NUCLEOTIDE SEQUENCE [LARGE SCALE GENOMIC DNA]</scope>
    <source>
        <strain evidence="16 17">Grell-BS-1999</strain>
    </source>
</reference>
<name>B3RQV5_TRIAD</name>
<evidence type="ECO:0000256" key="7">
    <source>
        <dbReference type="ARBA" id="ARBA00022516"/>
    </source>
</evidence>
<keyword evidence="11" id="KW-0752">Steroid biosynthesis</keyword>
<dbReference type="GO" id="GO:0046872">
    <property type="term" value="F:metal ion binding"/>
    <property type="evidence" value="ECO:0007669"/>
    <property type="project" value="UniProtKB-KW"/>
</dbReference>
<evidence type="ECO:0000313" key="16">
    <source>
        <dbReference type="EMBL" id="EDV26771.1"/>
    </source>
</evidence>
<dbReference type="GO" id="GO:0050992">
    <property type="term" value="P:dimethylallyl diphosphate biosynthetic process"/>
    <property type="evidence" value="ECO:0007669"/>
    <property type="project" value="UniProtKB-UniPathway"/>
</dbReference>
<evidence type="ECO:0000256" key="5">
    <source>
        <dbReference type="ARBA" id="ARBA00007579"/>
    </source>
</evidence>
<dbReference type="InterPro" id="IPR011876">
    <property type="entry name" value="IsopentenylPP_isomerase_typ1"/>
</dbReference>
<evidence type="ECO:0000256" key="12">
    <source>
        <dbReference type="ARBA" id="ARBA00023098"/>
    </source>
</evidence>
<dbReference type="PANTHER" id="PTHR10885:SF0">
    <property type="entry name" value="ISOPENTENYL-DIPHOSPHATE DELTA-ISOMERASE"/>
    <property type="match status" value="1"/>
</dbReference>
<dbReference type="GO" id="GO:0004452">
    <property type="term" value="F:isopentenyl-diphosphate delta-isomerase activity"/>
    <property type="evidence" value="ECO:0000318"/>
    <property type="project" value="GO_Central"/>
</dbReference>
<keyword evidence="9" id="KW-0153">Cholesterol metabolism</keyword>
<keyword evidence="14" id="KW-0413">Isomerase</keyword>
<evidence type="ECO:0000259" key="15">
    <source>
        <dbReference type="PROSITE" id="PS51462"/>
    </source>
</evidence>
<comment type="similarity">
    <text evidence="5">Belongs to the IPP isomerase type 1 family.</text>
</comment>
<evidence type="ECO:0000256" key="6">
    <source>
        <dbReference type="ARBA" id="ARBA00012057"/>
    </source>
</evidence>
<dbReference type="EMBL" id="DS985243">
    <property type="protein sequence ID" value="EDV26771.1"/>
    <property type="molecule type" value="Genomic_DNA"/>
</dbReference>
<dbReference type="FunFam" id="3.90.79.10:FF:000012">
    <property type="entry name" value="Isopentenyl-diphosphate Delta-isomerase 1"/>
    <property type="match status" value="1"/>
</dbReference>
<evidence type="ECO:0000256" key="11">
    <source>
        <dbReference type="ARBA" id="ARBA00022955"/>
    </source>
</evidence>
<keyword evidence="9" id="KW-0756">Sterol biosynthesis</keyword>
<proteinExistence type="inferred from homology"/>
<evidence type="ECO:0000256" key="14">
    <source>
        <dbReference type="ARBA" id="ARBA00023235"/>
    </source>
</evidence>
<dbReference type="eggNOG" id="KOG0142">
    <property type="taxonomic scope" value="Eukaryota"/>
</dbReference>
<keyword evidence="12" id="KW-0443">Lipid metabolism</keyword>
<evidence type="ECO:0000256" key="9">
    <source>
        <dbReference type="ARBA" id="ARBA00022778"/>
    </source>
</evidence>
<comment type="catalytic activity">
    <reaction evidence="1">
        <text>isopentenyl diphosphate = dimethylallyl diphosphate</text>
        <dbReference type="Rhea" id="RHEA:23284"/>
        <dbReference type="ChEBI" id="CHEBI:57623"/>
        <dbReference type="ChEBI" id="CHEBI:128769"/>
        <dbReference type="EC" id="5.3.3.2"/>
    </reaction>
</comment>
<keyword evidence="7" id="KW-0444">Lipid biosynthesis</keyword>
<dbReference type="Gene3D" id="3.90.79.10">
    <property type="entry name" value="Nucleoside Triphosphate Pyrophosphohydrolase"/>
    <property type="match status" value="1"/>
</dbReference>
<dbReference type="InterPro" id="IPR015797">
    <property type="entry name" value="NUDIX_hydrolase-like_dom_sf"/>
</dbReference>
<dbReference type="SUPFAM" id="SSF55811">
    <property type="entry name" value="Nudix"/>
    <property type="match status" value="1"/>
</dbReference>
<evidence type="ECO:0000256" key="4">
    <source>
        <dbReference type="ARBA" id="ARBA00004826"/>
    </source>
</evidence>
<accession>B3RQV5</accession>
<gene>
    <name evidence="16" type="ORF">TRIADDRAFT_22592</name>
</gene>
<dbReference type="Pfam" id="PF00293">
    <property type="entry name" value="NUDIX"/>
    <property type="match status" value="1"/>
</dbReference>
<dbReference type="PROSITE" id="PS51462">
    <property type="entry name" value="NUDIX"/>
    <property type="match status" value="1"/>
</dbReference>
<evidence type="ECO:0000313" key="17">
    <source>
        <dbReference type="Proteomes" id="UP000009022"/>
    </source>
</evidence>
<keyword evidence="13" id="KW-0414">Isoprene biosynthesis</keyword>
<feature type="domain" description="Nudix hydrolase" evidence="15">
    <location>
        <begin position="50"/>
        <end position="200"/>
    </location>
</feature>
<comment type="function">
    <text evidence="3">Catalyzes the 1,3-allylic rearrangement of the homoallylic substrate isopentenyl (IPP) to its highly electrophilic allylic isomer, dimethylallyl diphosphate (DMAPP).</text>
</comment>
<dbReference type="AlphaFoldDB" id="B3RQV5"/>
<dbReference type="InParanoid" id="B3RQV5"/>
<dbReference type="OMA" id="KAPFDNG"/>
<dbReference type="PANTHER" id="PTHR10885">
    <property type="entry name" value="ISOPENTENYL-DIPHOSPHATE DELTA-ISOMERASE"/>
    <property type="match status" value="1"/>
</dbReference>
<keyword evidence="17" id="KW-1185">Reference proteome</keyword>
<organism evidence="16 17">
    <name type="scientific">Trichoplax adhaerens</name>
    <name type="common">Trichoplax reptans</name>
    <dbReference type="NCBI Taxonomy" id="10228"/>
    <lineage>
        <taxon>Eukaryota</taxon>
        <taxon>Metazoa</taxon>
        <taxon>Placozoa</taxon>
        <taxon>Uniplacotomia</taxon>
        <taxon>Trichoplacea</taxon>
        <taxon>Trichoplacidae</taxon>
        <taxon>Trichoplax</taxon>
    </lineage>
</organism>
<keyword evidence="8" id="KW-0479">Metal-binding</keyword>
<keyword evidence="9" id="KW-0753">Steroid metabolism</keyword>
<dbReference type="GO" id="GO:0005737">
    <property type="term" value="C:cytoplasm"/>
    <property type="evidence" value="ECO:0000318"/>
    <property type="project" value="GO_Central"/>
</dbReference>